<dbReference type="OrthoDB" id="9806704at2"/>
<evidence type="ECO:0000256" key="9">
    <source>
        <dbReference type="SAM" id="Phobius"/>
    </source>
</evidence>
<reference evidence="11 12" key="1">
    <citation type="submission" date="2018-12" db="EMBL/GenBank/DDBJ databases">
        <title>The genome of Variovorax gossypii DSM 100435.</title>
        <authorList>
            <person name="Gao J."/>
            <person name="Sun J."/>
        </authorList>
    </citation>
    <scope>NUCLEOTIDE SEQUENCE [LARGE SCALE GENOMIC DNA]</scope>
    <source>
        <strain evidence="11 12">DSM 100435</strain>
    </source>
</reference>
<dbReference type="GO" id="GO:0030295">
    <property type="term" value="F:protein kinase activator activity"/>
    <property type="evidence" value="ECO:0007669"/>
    <property type="project" value="TreeGrafter"/>
</dbReference>
<accession>A0A431TJ74</accession>
<dbReference type="Pfam" id="PF02518">
    <property type="entry name" value="HATPase_c"/>
    <property type="match status" value="1"/>
</dbReference>
<keyword evidence="4" id="KW-0808">Transferase</keyword>
<sequence length="854" mass="93847">MEGRRPRRAAVVGLAGQALPAGDLARPRFRDPTRRPAGHAGRQRDRRALCAGWALPLARQRDRRRNALRGAIHRRQHRCARPMSFRRWTMRLRALGAPLAALIVFPALLVWLAQRPGLEQLDMHFYDRALPLAAQSPSPEILIIAIDESSLAALGKWPWPRETHAKLLDRLADAGAKSVMLDLLLMEPSDDAVHDERLAQAMGRLPVCLPLQANRTPSIPRVAPDEFLSPLPMFRERASGVGHAELVLDADGIARSLFMRLGPPDNARPYIGLLMAGRVPPSSRSQGVTDGAGWRYADRLLIPYAGPRGSYRTVPYVNVLRGELPREFLRDRIVLVGSTTAGLGDQVVAPLAGHAQLLAGVEVHANAIDQLMHRRSIRVPGWLESYFWIALPLWLAAWLFWRFEGAGLTRLVGVALGSVLVSVAALYWLRWWLAPATPVVGLLALYLIWNWGRQRSQLRYLQQRAELLQALPAGAFELPPADWRQPRHALPSNRVLDCAISRMVGLQVLAESTIQAMPVGVLLCDSQGLVVGSNAAARELLGVANCSEAATRQLQHLPDLLRSMRRQSNTLAHTDGASPAWIGQVHSEYATKDERHFQLLIAPVIPGAAPAPSGYIVALADLTSERRAQQQRELWHRFLSHDLRNPQASILALIDLEELDAGASPLTSAIRREALRTLQLAEEFLDVSHAWTGKYRFAPAHLGALLLDARDQVSAYASRRQAELVLRMAEEDEEIELSVDAALLTRAVVNLLNNAIRHSPPGSGVQLCLAADEREVAIAVIDQGTGMSEQTLQQLLSGTNEASVGQPSGEQGIRSHGLGFEFVRTVVARHGGTIDGIAAPDAGSTFWMLLPRQV</sequence>
<comment type="caution">
    <text evidence="11">The sequence shown here is derived from an EMBL/GenBank/DDBJ whole genome shotgun (WGS) entry which is preliminary data.</text>
</comment>
<feature type="transmembrane region" description="Helical" evidence="9">
    <location>
        <begin position="435"/>
        <end position="452"/>
    </location>
</feature>
<evidence type="ECO:0000256" key="8">
    <source>
        <dbReference type="ARBA" id="ARBA00023012"/>
    </source>
</evidence>
<dbReference type="Gene3D" id="3.30.565.10">
    <property type="entry name" value="Histidine kinase-like ATPase, C-terminal domain"/>
    <property type="match status" value="1"/>
</dbReference>
<keyword evidence="9" id="KW-0812">Transmembrane</keyword>
<keyword evidence="7" id="KW-0067">ATP-binding</keyword>
<dbReference type="InterPro" id="IPR036890">
    <property type="entry name" value="HATPase_C_sf"/>
</dbReference>
<dbReference type="CDD" id="cd00082">
    <property type="entry name" value="HisKA"/>
    <property type="match status" value="1"/>
</dbReference>
<keyword evidence="9" id="KW-0472">Membrane</keyword>
<dbReference type="GO" id="GO:0000155">
    <property type="term" value="F:phosphorelay sensor kinase activity"/>
    <property type="evidence" value="ECO:0007669"/>
    <property type="project" value="InterPro"/>
</dbReference>
<dbReference type="InterPro" id="IPR003594">
    <property type="entry name" value="HATPase_dom"/>
</dbReference>
<evidence type="ECO:0000256" key="2">
    <source>
        <dbReference type="ARBA" id="ARBA00012438"/>
    </source>
</evidence>
<dbReference type="EMBL" id="RXOE01000005">
    <property type="protein sequence ID" value="RTQ32951.1"/>
    <property type="molecule type" value="Genomic_DNA"/>
</dbReference>
<keyword evidence="9" id="KW-1133">Transmembrane helix</keyword>
<keyword evidence="5" id="KW-0547">Nucleotide-binding</keyword>
<keyword evidence="6" id="KW-0418">Kinase</keyword>
<dbReference type="PROSITE" id="PS50109">
    <property type="entry name" value="HIS_KIN"/>
    <property type="match status" value="1"/>
</dbReference>
<dbReference type="AlphaFoldDB" id="A0A431TJ74"/>
<dbReference type="PANTHER" id="PTHR42878">
    <property type="entry name" value="TWO-COMPONENT HISTIDINE KINASE"/>
    <property type="match status" value="1"/>
</dbReference>
<feature type="domain" description="Histidine kinase" evidence="10">
    <location>
        <begin position="638"/>
        <end position="854"/>
    </location>
</feature>
<gene>
    <name evidence="11" type="ORF">EJP69_19840</name>
</gene>
<dbReference type="PANTHER" id="PTHR42878:SF7">
    <property type="entry name" value="SENSOR HISTIDINE KINASE GLRK"/>
    <property type="match status" value="1"/>
</dbReference>
<evidence type="ECO:0000313" key="11">
    <source>
        <dbReference type="EMBL" id="RTQ32951.1"/>
    </source>
</evidence>
<dbReference type="CDD" id="cd00075">
    <property type="entry name" value="HATPase"/>
    <property type="match status" value="1"/>
</dbReference>
<dbReference type="GO" id="GO:0005524">
    <property type="term" value="F:ATP binding"/>
    <property type="evidence" value="ECO:0007669"/>
    <property type="project" value="UniProtKB-KW"/>
</dbReference>
<evidence type="ECO:0000313" key="12">
    <source>
        <dbReference type="Proteomes" id="UP000267418"/>
    </source>
</evidence>
<evidence type="ECO:0000256" key="6">
    <source>
        <dbReference type="ARBA" id="ARBA00022777"/>
    </source>
</evidence>
<dbReference type="InterPro" id="IPR017181">
    <property type="entry name" value="Sig_transdc_His_kin_CHASE2"/>
</dbReference>
<feature type="transmembrane region" description="Helical" evidence="9">
    <location>
        <begin position="408"/>
        <end position="429"/>
    </location>
</feature>
<keyword evidence="12" id="KW-1185">Reference proteome</keyword>
<dbReference type="Gene3D" id="3.30.450.20">
    <property type="entry name" value="PAS domain"/>
    <property type="match status" value="1"/>
</dbReference>
<dbReference type="InterPro" id="IPR007890">
    <property type="entry name" value="CHASE2"/>
</dbReference>
<dbReference type="SUPFAM" id="SSF55874">
    <property type="entry name" value="ATPase domain of HSP90 chaperone/DNA topoisomerase II/histidine kinase"/>
    <property type="match status" value="1"/>
</dbReference>
<dbReference type="InterPro" id="IPR036097">
    <property type="entry name" value="HisK_dim/P_sf"/>
</dbReference>
<dbReference type="InterPro" id="IPR005467">
    <property type="entry name" value="His_kinase_dom"/>
</dbReference>
<dbReference type="GO" id="GO:0007234">
    <property type="term" value="P:osmosensory signaling via phosphorelay pathway"/>
    <property type="evidence" value="ECO:0007669"/>
    <property type="project" value="TreeGrafter"/>
</dbReference>
<dbReference type="InterPro" id="IPR003661">
    <property type="entry name" value="HisK_dim/P_dom"/>
</dbReference>
<dbReference type="PIRSF" id="PIRSF037347">
    <property type="entry name" value="STHK_CHASE2_PAS_prd"/>
    <property type="match status" value="1"/>
</dbReference>
<dbReference type="InterPro" id="IPR004358">
    <property type="entry name" value="Sig_transdc_His_kin-like_C"/>
</dbReference>
<dbReference type="GO" id="GO:0000156">
    <property type="term" value="F:phosphorelay response regulator activity"/>
    <property type="evidence" value="ECO:0007669"/>
    <property type="project" value="TreeGrafter"/>
</dbReference>
<evidence type="ECO:0000256" key="4">
    <source>
        <dbReference type="ARBA" id="ARBA00022679"/>
    </source>
</evidence>
<dbReference type="EC" id="2.7.13.3" evidence="2"/>
<comment type="catalytic activity">
    <reaction evidence="1">
        <text>ATP + protein L-histidine = ADP + protein N-phospho-L-histidine.</text>
        <dbReference type="EC" id="2.7.13.3"/>
    </reaction>
</comment>
<evidence type="ECO:0000259" key="10">
    <source>
        <dbReference type="PROSITE" id="PS50109"/>
    </source>
</evidence>
<name>A0A431TJ74_9BURK</name>
<dbReference type="Pfam" id="PF05226">
    <property type="entry name" value="CHASE2"/>
    <property type="match status" value="1"/>
</dbReference>
<keyword evidence="8" id="KW-0902">Two-component regulatory system</keyword>
<dbReference type="Proteomes" id="UP000267418">
    <property type="component" value="Unassembled WGS sequence"/>
</dbReference>
<dbReference type="SUPFAM" id="SSF47384">
    <property type="entry name" value="Homodimeric domain of signal transducing histidine kinase"/>
    <property type="match status" value="1"/>
</dbReference>
<evidence type="ECO:0000256" key="5">
    <source>
        <dbReference type="ARBA" id="ARBA00022741"/>
    </source>
</evidence>
<feature type="transmembrane region" description="Helical" evidence="9">
    <location>
        <begin position="92"/>
        <end position="113"/>
    </location>
</feature>
<proteinExistence type="predicted"/>
<dbReference type="SMART" id="SM01080">
    <property type="entry name" value="CHASE2"/>
    <property type="match status" value="1"/>
</dbReference>
<evidence type="ECO:0000256" key="7">
    <source>
        <dbReference type="ARBA" id="ARBA00022840"/>
    </source>
</evidence>
<feature type="transmembrane region" description="Helical" evidence="9">
    <location>
        <begin position="385"/>
        <end position="401"/>
    </location>
</feature>
<dbReference type="PRINTS" id="PR00344">
    <property type="entry name" value="BCTRLSENSOR"/>
</dbReference>
<keyword evidence="3" id="KW-0597">Phosphoprotein</keyword>
<dbReference type="SMART" id="SM00387">
    <property type="entry name" value="HATPase_c"/>
    <property type="match status" value="1"/>
</dbReference>
<protein>
    <recommendedName>
        <fullName evidence="2">histidine kinase</fullName>
        <ecNumber evidence="2">2.7.13.3</ecNumber>
    </recommendedName>
</protein>
<evidence type="ECO:0000256" key="1">
    <source>
        <dbReference type="ARBA" id="ARBA00000085"/>
    </source>
</evidence>
<organism evidence="11 12">
    <name type="scientific">Variovorax gossypii</name>
    <dbReference type="NCBI Taxonomy" id="1679495"/>
    <lineage>
        <taxon>Bacteria</taxon>
        <taxon>Pseudomonadati</taxon>
        <taxon>Pseudomonadota</taxon>
        <taxon>Betaproteobacteria</taxon>
        <taxon>Burkholderiales</taxon>
        <taxon>Comamonadaceae</taxon>
        <taxon>Variovorax</taxon>
    </lineage>
</organism>
<evidence type="ECO:0000256" key="3">
    <source>
        <dbReference type="ARBA" id="ARBA00022553"/>
    </source>
</evidence>
<dbReference type="InterPro" id="IPR050351">
    <property type="entry name" value="BphY/WalK/GraS-like"/>
</dbReference>